<feature type="region of interest" description="Disordered" evidence="1">
    <location>
        <begin position="121"/>
        <end position="151"/>
    </location>
</feature>
<feature type="compositionally biased region" description="Polar residues" evidence="1">
    <location>
        <begin position="121"/>
        <end position="144"/>
    </location>
</feature>
<feature type="compositionally biased region" description="Polar residues" evidence="1">
    <location>
        <begin position="74"/>
        <end position="90"/>
    </location>
</feature>
<feature type="compositionally biased region" description="Polar residues" evidence="1">
    <location>
        <begin position="9"/>
        <end position="30"/>
    </location>
</feature>
<comment type="caution">
    <text evidence="2">The sequence shown here is derived from an EMBL/GenBank/DDBJ whole genome shotgun (WGS) entry which is preliminary data.</text>
</comment>
<proteinExistence type="predicted"/>
<dbReference type="EMBL" id="SEYY01003268">
    <property type="protein sequence ID" value="KAB7504390.1"/>
    <property type="molecule type" value="Genomic_DNA"/>
</dbReference>
<keyword evidence="3" id="KW-1185">Reference proteome</keyword>
<dbReference type="OrthoDB" id="10441343at2759"/>
<evidence type="ECO:0000313" key="2">
    <source>
        <dbReference type="EMBL" id="KAB7504390.1"/>
    </source>
</evidence>
<evidence type="ECO:0000256" key="1">
    <source>
        <dbReference type="SAM" id="MobiDB-lite"/>
    </source>
</evidence>
<reference evidence="2 3" key="1">
    <citation type="journal article" date="2019" name="PLoS Biol.">
        <title>Sex chromosomes control vertical transmission of feminizing Wolbachia symbionts in an isopod.</title>
        <authorList>
            <person name="Becking T."/>
            <person name="Chebbi M.A."/>
            <person name="Giraud I."/>
            <person name="Moumen B."/>
            <person name="Laverre T."/>
            <person name="Caubet Y."/>
            <person name="Peccoud J."/>
            <person name="Gilbert C."/>
            <person name="Cordaux R."/>
        </authorList>
    </citation>
    <scope>NUCLEOTIDE SEQUENCE [LARGE SCALE GENOMIC DNA]</scope>
    <source>
        <strain evidence="2">ANa2</strain>
        <tissue evidence="2">Whole body excluding digestive tract and cuticle</tissue>
    </source>
</reference>
<evidence type="ECO:0000313" key="3">
    <source>
        <dbReference type="Proteomes" id="UP000326759"/>
    </source>
</evidence>
<dbReference type="Proteomes" id="UP000326759">
    <property type="component" value="Unassembled WGS sequence"/>
</dbReference>
<dbReference type="AlphaFoldDB" id="A0A5N5THJ6"/>
<gene>
    <name evidence="2" type="ORF">Anas_14265</name>
</gene>
<protein>
    <submittedName>
        <fullName evidence="2">Uncharacterized protein</fullName>
    </submittedName>
</protein>
<accession>A0A5N5THJ6</accession>
<name>A0A5N5THJ6_9CRUS</name>
<organism evidence="2 3">
    <name type="scientific">Armadillidium nasatum</name>
    <dbReference type="NCBI Taxonomy" id="96803"/>
    <lineage>
        <taxon>Eukaryota</taxon>
        <taxon>Metazoa</taxon>
        <taxon>Ecdysozoa</taxon>
        <taxon>Arthropoda</taxon>
        <taxon>Crustacea</taxon>
        <taxon>Multicrustacea</taxon>
        <taxon>Malacostraca</taxon>
        <taxon>Eumalacostraca</taxon>
        <taxon>Peracarida</taxon>
        <taxon>Isopoda</taxon>
        <taxon>Oniscidea</taxon>
        <taxon>Crinocheta</taxon>
        <taxon>Armadillidiidae</taxon>
        <taxon>Armadillidium</taxon>
    </lineage>
</organism>
<feature type="compositionally biased region" description="Polar residues" evidence="1">
    <location>
        <begin position="37"/>
        <end position="50"/>
    </location>
</feature>
<sequence>MKNPRGNHVQASTSSSQNVHITSGNSNQHINVYCGSHQRQSFNNANSPHPKQSFGAKSKPPGMKTGSVYHHNFQPKNNQTENRSHSNTANYSRKPVAQVNKGPMASQSANQHINIHCTTRQQQSFHNANSSGSKPSGMVKSNPQGKKPGAIMNQNSKFQVIDLSSVIFFNYSFESIVKH</sequence>
<feature type="region of interest" description="Disordered" evidence="1">
    <location>
        <begin position="1"/>
        <end position="90"/>
    </location>
</feature>